<keyword evidence="2" id="KW-1133">Transmembrane helix</keyword>
<dbReference type="PANTHER" id="PTHR48209">
    <property type="entry name" value="AGL056WP"/>
    <property type="match status" value="1"/>
</dbReference>
<dbReference type="PANTHER" id="PTHR48209:SF2">
    <property type="entry name" value="FI24008P1"/>
    <property type="match status" value="1"/>
</dbReference>
<feature type="region of interest" description="Disordered" evidence="1">
    <location>
        <begin position="266"/>
        <end position="293"/>
    </location>
</feature>
<reference evidence="3" key="1">
    <citation type="submission" date="2020-03" db="EMBL/GenBank/DDBJ databases">
        <authorList>
            <person name="Weist P."/>
        </authorList>
    </citation>
    <scope>NUCLEOTIDE SEQUENCE</scope>
</reference>
<name>A0A9N7TSB4_PLEPL</name>
<evidence type="ECO:0000313" key="3">
    <source>
        <dbReference type="EMBL" id="CAB1417239.1"/>
    </source>
</evidence>
<dbReference type="AlphaFoldDB" id="A0A9N7TSB4"/>
<comment type="caution">
    <text evidence="3">The sequence shown here is derived from an EMBL/GenBank/DDBJ whole genome shotgun (WGS) entry which is preliminary data.</text>
</comment>
<accession>A0A9N7TSB4</accession>
<gene>
    <name evidence="3" type="ORF">PLEPLA_LOCUS5041</name>
</gene>
<sequence>MDGNDEDEDDGDDDDDDCEDSDDDDDDDDGEDAMMMMVILKGRYDDGGDDDDDDDEDGDDDNVMMKMVMMMMMMMMTVMMKVVIMMMVMIMVMMVMMVIVMMVIVMVMIMVVMVLMVMVTVMMVMVMMVVIMVVMEAGGGVWCSAALGGLGEEPRGLVSKTHSYRGGDTDGHSVRQRSASAAWLCTLTEMHESRFWWVYTTSPWWEWGESEGEELLRDPGFDSVVQVRDGLVTTASDTTVQRKQANSRSVGTNVEEDRGLPALWWSDPNPPPPSSLHFNSPKTLRTPTVSPCSGNGGKCMERRYYSGTKESVLLVPLGK</sequence>
<evidence type="ECO:0000256" key="1">
    <source>
        <dbReference type="SAM" id="MobiDB-lite"/>
    </source>
</evidence>
<keyword evidence="4" id="KW-1185">Reference proteome</keyword>
<organism evidence="3 4">
    <name type="scientific">Pleuronectes platessa</name>
    <name type="common">European plaice</name>
    <dbReference type="NCBI Taxonomy" id="8262"/>
    <lineage>
        <taxon>Eukaryota</taxon>
        <taxon>Metazoa</taxon>
        <taxon>Chordata</taxon>
        <taxon>Craniata</taxon>
        <taxon>Vertebrata</taxon>
        <taxon>Euteleostomi</taxon>
        <taxon>Actinopterygii</taxon>
        <taxon>Neopterygii</taxon>
        <taxon>Teleostei</taxon>
        <taxon>Neoteleostei</taxon>
        <taxon>Acanthomorphata</taxon>
        <taxon>Carangaria</taxon>
        <taxon>Pleuronectiformes</taxon>
        <taxon>Pleuronectoidei</taxon>
        <taxon>Pleuronectidae</taxon>
        <taxon>Pleuronectes</taxon>
    </lineage>
</organism>
<dbReference type="EMBL" id="CADEAL010000255">
    <property type="protein sequence ID" value="CAB1417239.1"/>
    <property type="molecule type" value="Genomic_DNA"/>
</dbReference>
<keyword evidence="2" id="KW-0472">Membrane</keyword>
<proteinExistence type="predicted"/>
<keyword evidence="2" id="KW-0812">Transmembrane</keyword>
<dbReference type="Proteomes" id="UP001153269">
    <property type="component" value="Unassembled WGS sequence"/>
</dbReference>
<protein>
    <submittedName>
        <fullName evidence="3">Uncharacterized protein</fullName>
    </submittedName>
</protein>
<evidence type="ECO:0000313" key="4">
    <source>
        <dbReference type="Proteomes" id="UP001153269"/>
    </source>
</evidence>
<feature type="transmembrane region" description="Helical" evidence="2">
    <location>
        <begin position="105"/>
        <end position="134"/>
    </location>
</feature>
<feature type="transmembrane region" description="Helical" evidence="2">
    <location>
        <begin position="74"/>
        <end position="99"/>
    </location>
</feature>
<evidence type="ECO:0000256" key="2">
    <source>
        <dbReference type="SAM" id="Phobius"/>
    </source>
</evidence>
<feature type="region of interest" description="Disordered" evidence="1">
    <location>
        <begin position="1"/>
        <end position="31"/>
    </location>
</feature>
<feature type="compositionally biased region" description="Polar residues" evidence="1">
    <location>
        <begin position="282"/>
        <end position="293"/>
    </location>
</feature>